<evidence type="ECO:0000259" key="9">
    <source>
        <dbReference type="PROSITE" id="PS50928"/>
    </source>
</evidence>
<keyword evidence="5 8" id="KW-0812">Transmembrane</keyword>
<evidence type="ECO:0000256" key="4">
    <source>
        <dbReference type="ARBA" id="ARBA00022519"/>
    </source>
</evidence>
<reference evidence="10 11" key="1">
    <citation type="submission" date="2013-12" db="EMBL/GenBank/DDBJ databases">
        <title>Annotated genome of Streptomyces scopuliridis.</title>
        <authorList>
            <person name="Olson J.B."/>
        </authorList>
    </citation>
    <scope>NUCLEOTIDE SEQUENCE [LARGE SCALE GENOMIC DNA]</scope>
    <source>
        <strain evidence="10 11">RB72</strain>
    </source>
</reference>
<dbReference type="GO" id="GO:0055085">
    <property type="term" value="P:transmembrane transport"/>
    <property type="evidence" value="ECO:0007669"/>
    <property type="project" value="InterPro"/>
</dbReference>
<dbReference type="InterPro" id="IPR000515">
    <property type="entry name" value="MetI-like"/>
</dbReference>
<proteinExistence type="inferred from homology"/>
<comment type="caution">
    <text evidence="10">The sequence shown here is derived from an EMBL/GenBank/DDBJ whole genome shotgun (WGS) entry which is preliminary data.</text>
</comment>
<keyword evidence="11" id="KW-1185">Reference proteome</keyword>
<dbReference type="CDD" id="cd06261">
    <property type="entry name" value="TM_PBP2"/>
    <property type="match status" value="1"/>
</dbReference>
<evidence type="ECO:0000256" key="6">
    <source>
        <dbReference type="ARBA" id="ARBA00022989"/>
    </source>
</evidence>
<feature type="transmembrane region" description="Helical" evidence="8">
    <location>
        <begin position="70"/>
        <end position="91"/>
    </location>
</feature>
<name>A0A2T7T1K8_9ACTN</name>
<keyword evidence="4" id="KW-0997">Cell inner membrane</keyword>
<dbReference type="EMBL" id="AZSP01000250">
    <property type="protein sequence ID" value="PVE09042.1"/>
    <property type="molecule type" value="Genomic_DNA"/>
</dbReference>
<feature type="transmembrane region" description="Helical" evidence="8">
    <location>
        <begin position="103"/>
        <end position="127"/>
    </location>
</feature>
<keyword evidence="7 8" id="KW-0472">Membrane</keyword>
<organism evidence="10 11">
    <name type="scientific">Streptomyces scopuliridis RB72</name>
    <dbReference type="NCBI Taxonomy" id="1440053"/>
    <lineage>
        <taxon>Bacteria</taxon>
        <taxon>Bacillati</taxon>
        <taxon>Actinomycetota</taxon>
        <taxon>Actinomycetes</taxon>
        <taxon>Kitasatosporales</taxon>
        <taxon>Streptomycetaceae</taxon>
        <taxon>Streptomyces</taxon>
    </lineage>
</organism>
<dbReference type="PANTHER" id="PTHR43357">
    <property type="entry name" value="INNER MEMBRANE ABC TRANSPORTER PERMEASE PROTEIN YDCV"/>
    <property type="match status" value="1"/>
</dbReference>
<sequence length="266" mass="28459">MNARRLTSTVWAVVLTVLYLFLLAPILIVLVESFDTSSYLRFPPEGFGLDAYRQVFANEAFREGFRVSGITAAATALLAVVTGVPAALALTRLRFRGRAAIEAAFLSPLLVPHIVLGLALLLILAPIPLTDTYVGLILAHLGVTVPYVVRTVSASLVSADPRAEEAARTLGASGLMTFWRITLPAIRPGLLSGGIIAFLLSFDETVISLFVSGQHTVPLPVAVLQYVEYRSDPSVASLSVLLVLLSVVVVVLVERGLGLRRTLRSG</sequence>
<feature type="domain" description="ABC transmembrane type-1" evidence="9">
    <location>
        <begin position="65"/>
        <end position="253"/>
    </location>
</feature>
<keyword evidence="2 8" id="KW-0813">Transport</keyword>
<dbReference type="PANTHER" id="PTHR43357:SF4">
    <property type="entry name" value="INNER MEMBRANE ABC TRANSPORTER PERMEASE PROTEIN YDCV"/>
    <property type="match status" value="1"/>
</dbReference>
<evidence type="ECO:0000313" key="11">
    <source>
        <dbReference type="Proteomes" id="UP000245992"/>
    </source>
</evidence>
<feature type="transmembrane region" description="Helical" evidence="8">
    <location>
        <begin position="12"/>
        <end position="31"/>
    </location>
</feature>
<evidence type="ECO:0000256" key="7">
    <source>
        <dbReference type="ARBA" id="ARBA00023136"/>
    </source>
</evidence>
<feature type="transmembrane region" description="Helical" evidence="8">
    <location>
        <begin position="234"/>
        <end position="253"/>
    </location>
</feature>
<evidence type="ECO:0000256" key="1">
    <source>
        <dbReference type="ARBA" id="ARBA00004429"/>
    </source>
</evidence>
<dbReference type="Proteomes" id="UP000245992">
    <property type="component" value="Unassembled WGS sequence"/>
</dbReference>
<dbReference type="Pfam" id="PF00528">
    <property type="entry name" value="BPD_transp_1"/>
    <property type="match status" value="1"/>
</dbReference>
<comment type="subcellular location">
    <subcellularLocation>
        <location evidence="1">Cell inner membrane</location>
        <topology evidence="1">Multi-pass membrane protein</topology>
    </subcellularLocation>
    <subcellularLocation>
        <location evidence="8">Cell membrane</location>
        <topology evidence="8">Multi-pass membrane protein</topology>
    </subcellularLocation>
</comment>
<keyword evidence="3" id="KW-1003">Cell membrane</keyword>
<comment type="similarity">
    <text evidence="8">Belongs to the binding-protein-dependent transport system permease family.</text>
</comment>
<dbReference type="OrthoDB" id="9810794at2"/>
<dbReference type="GO" id="GO:0005886">
    <property type="term" value="C:plasma membrane"/>
    <property type="evidence" value="ECO:0007669"/>
    <property type="project" value="UniProtKB-SubCell"/>
</dbReference>
<accession>A0A2T7T1K8</accession>
<dbReference type="STRING" id="1440053.GCA_000718095_00053"/>
<dbReference type="RefSeq" id="WP_030349280.1">
    <property type="nucleotide sequence ID" value="NZ_AZSP01000250.1"/>
</dbReference>
<evidence type="ECO:0000256" key="3">
    <source>
        <dbReference type="ARBA" id="ARBA00022475"/>
    </source>
</evidence>
<evidence type="ECO:0000313" key="10">
    <source>
        <dbReference type="EMBL" id="PVE09042.1"/>
    </source>
</evidence>
<dbReference type="Gene3D" id="1.10.3720.10">
    <property type="entry name" value="MetI-like"/>
    <property type="match status" value="1"/>
</dbReference>
<keyword evidence="6 8" id="KW-1133">Transmembrane helix</keyword>
<dbReference type="InterPro" id="IPR035906">
    <property type="entry name" value="MetI-like_sf"/>
</dbReference>
<dbReference type="AlphaFoldDB" id="A0A2T7T1K8"/>
<feature type="transmembrane region" description="Helical" evidence="8">
    <location>
        <begin position="178"/>
        <end position="202"/>
    </location>
</feature>
<feature type="transmembrane region" description="Helical" evidence="8">
    <location>
        <begin position="133"/>
        <end position="157"/>
    </location>
</feature>
<evidence type="ECO:0000256" key="2">
    <source>
        <dbReference type="ARBA" id="ARBA00022448"/>
    </source>
</evidence>
<evidence type="ECO:0000256" key="5">
    <source>
        <dbReference type="ARBA" id="ARBA00022692"/>
    </source>
</evidence>
<protein>
    <recommendedName>
        <fullName evidence="9">ABC transmembrane type-1 domain-containing protein</fullName>
    </recommendedName>
</protein>
<dbReference type="SUPFAM" id="SSF161098">
    <property type="entry name" value="MetI-like"/>
    <property type="match status" value="1"/>
</dbReference>
<gene>
    <name evidence="10" type="ORF">Y717_13690</name>
</gene>
<evidence type="ECO:0000256" key="8">
    <source>
        <dbReference type="RuleBase" id="RU363032"/>
    </source>
</evidence>
<dbReference type="PROSITE" id="PS50928">
    <property type="entry name" value="ABC_TM1"/>
    <property type="match status" value="1"/>
</dbReference>